<organism evidence="2 3">
    <name type="scientific">Oryctolagus cuniculus</name>
    <name type="common">Rabbit</name>
    <dbReference type="NCBI Taxonomy" id="9986"/>
    <lineage>
        <taxon>Eukaryota</taxon>
        <taxon>Metazoa</taxon>
        <taxon>Chordata</taxon>
        <taxon>Craniata</taxon>
        <taxon>Vertebrata</taxon>
        <taxon>Euteleostomi</taxon>
        <taxon>Mammalia</taxon>
        <taxon>Eutheria</taxon>
        <taxon>Euarchontoglires</taxon>
        <taxon>Glires</taxon>
        <taxon>Lagomorpha</taxon>
        <taxon>Leporidae</taxon>
        <taxon>Oryctolagus</taxon>
    </lineage>
</organism>
<dbReference type="EMBL" id="AAGW02002628">
    <property type="status" value="NOT_ANNOTATED_CDS"/>
    <property type="molecule type" value="Genomic_DNA"/>
</dbReference>
<dbReference type="AlphaFoldDB" id="G1SND2"/>
<evidence type="ECO:0000313" key="2">
    <source>
        <dbReference type="Ensembl" id="ENSOCUP00000004487.4"/>
    </source>
</evidence>
<dbReference type="InterPro" id="IPR028164">
    <property type="entry name" value="TMEM61"/>
</dbReference>
<dbReference type="Ensembl" id="ENSOCUT00000005179.4">
    <property type="protein sequence ID" value="ENSOCUP00000004487.4"/>
    <property type="gene ID" value="ENSOCUG00000005180.4"/>
</dbReference>
<feature type="region of interest" description="Disordered" evidence="1">
    <location>
        <begin position="1"/>
        <end position="136"/>
    </location>
</feature>
<dbReference type="PANTHER" id="PTHR37151:SF1">
    <property type="entry name" value="TRANSMEMBRANE PROTEIN 61"/>
    <property type="match status" value="1"/>
</dbReference>
<feature type="compositionally biased region" description="Pro residues" evidence="1">
    <location>
        <begin position="10"/>
        <end position="21"/>
    </location>
</feature>
<protein>
    <recommendedName>
        <fullName evidence="4">Transmembrane protein 61</fullName>
    </recommendedName>
</protein>
<dbReference type="eggNOG" id="ENOG502SNNX">
    <property type="taxonomic scope" value="Eukaryota"/>
</dbReference>
<dbReference type="Bgee" id="ENSOCUG00000005180">
    <property type="expression patterns" value="Expressed in ovary and 10 other cell types or tissues"/>
</dbReference>
<dbReference type="GeneTree" id="ENSGT00390000007464"/>
<evidence type="ECO:0000256" key="1">
    <source>
        <dbReference type="SAM" id="MobiDB-lite"/>
    </source>
</evidence>
<dbReference type="PaxDb" id="9986-ENSOCUP00000004487"/>
<sequence length="336" mass="35687">MGGGGRLAATPPPPRPPPPPQGLTFPAVPGMAPPPRLSSQAQSRCHFKFGRSGSGWRLGTWSRPSHGHRPSGSRPDPRAIGTRLGGERGRIALPTCGGRLASRGRSRAQRPMGSGRPPQPPTGPPPAHRLHAPRHGMCNGRRLASTTRCCMTAGGLVILVTGTLCFAWWSEGEAGALPTQQALPTEHPAPAAPGPLLRPVSFLCCSVGGLLLLCGLLWSLKASMQGPPQWDPHPCPRDLDYCTVEALDKKSCRTPEGVTIPTYLEAMHQPLAEGLPTPPVYPMQADLKHSAPRDALLGTPPALPPPSYESVVLDLDTIQERQALFQVLQAQALSRP</sequence>
<name>G1SND2_RABIT</name>
<dbReference type="Proteomes" id="UP000001811">
    <property type="component" value="Chromosome 13"/>
</dbReference>
<dbReference type="HOGENOM" id="CLU_095363_0_0_1"/>
<keyword evidence="3" id="KW-1185">Reference proteome</keyword>
<reference evidence="2" key="2">
    <citation type="submission" date="2025-08" db="UniProtKB">
        <authorList>
            <consortium name="Ensembl"/>
        </authorList>
    </citation>
    <scope>IDENTIFICATION</scope>
    <source>
        <strain evidence="2">Thorbecke</strain>
    </source>
</reference>
<reference evidence="2" key="3">
    <citation type="submission" date="2025-09" db="UniProtKB">
        <authorList>
            <consortium name="Ensembl"/>
        </authorList>
    </citation>
    <scope>IDENTIFICATION</scope>
    <source>
        <strain evidence="2">Thorbecke</strain>
    </source>
</reference>
<feature type="compositionally biased region" description="Pro residues" evidence="1">
    <location>
        <begin position="117"/>
        <end position="127"/>
    </location>
</feature>
<dbReference type="Pfam" id="PF15105">
    <property type="entry name" value="TMEM61"/>
    <property type="match status" value="1"/>
</dbReference>
<evidence type="ECO:0008006" key="4">
    <source>
        <dbReference type="Google" id="ProtNLM"/>
    </source>
</evidence>
<accession>G1SND2</accession>
<evidence type="ECO:0000313" key="3">
    <source>
        <dbReference type="Proteomes" id="UP000001811"/>
    </source>
</evidence>
<dbReference type="InParanoid" id="G1SND2"/>
<proteinExistence type="predicted"/>
<reference evidence="2 3" key="1">
    <citation type="journal article" date="2011" name="Nature">
        <title>A high-resolution map of human evolutionary constraint using 29 mammals.</title>
        <authorList>
            <person name="Lindblad-Toh K."/>
            <person name="Garber M."/>
            <person name="Zuk O."/>
            <person name="Lin M.F."/>
            <person name="Parker B.J."/>
            <person name="Washietl S."/>
            <person name="Kheradpour P."/>
            <person name="Ernst J."/>
            <person name="Jordan G."/>
            <person name="Mauceli E."/>
            <person name="Ward L.D."/>
            <person name="Lowe C.B."/>
            <person name="Holloway A.K."/>
            <person name="Clamp M."/>
            <person name="Gnerre S."/>
            <person name="Alfoldi J."/>
            <person name="Beal K."/>
            <person name="Chang J."/>
            <person name="Clawson H."/>
            <person name="Cuff J."/>
            <person name="Di Palma F."/>
            <person name="Fitzgerald S."/>
            <person name="Flicek P."/>
            <person name="Guttman M."/>
            <person name="Hubisz M.J."/>
            <person name="Jaffe D.B."/>
            <person name="Jungreis I."/>
            <person name="Kent W.J."/>
            <person name="Kostka D."/>
            <person name="Lara M."/>
            <person name="Martins A.L."/>
            <person name="Massingham T."/>
            <person name="Moltke I."/>
            <person name="Raney B.J."/>
            <person name="Rasmussen M.D."/>
            <person name="Robinson J."/>
            <person name="Stark A."/>
            <person name="Vilella A.J."/>
            <person name="Wen J."/>
            <person name="Xie X."/>
            <person name="Zody M.C."/>
            <person name="Baldwin J."/>
            <person name="Bloom T."/>
            <person name="Chin C.W."/>
            <person name="Heiman D."/>
            <person name="Nicol R."/>
            <person name="Nusbaum C."/>
            <person name="Young S."/>
            <person name="Wilkinson J."/>
            <person name="Worley K.C."/>
            <person name="Kovar C.L."/>
            <person name="Muzny D.M."/>
            <person name="Gibbs R.A."/>
            <person name="Cree A."/>
            <person name="Dihn H.H."/>
            <person name="Fowler G."/>
            <person name="Jhangiani S."/>
            <person name="Joshi V."/>
            <person name="Lee S."/>
            <person name="Lewis L.R."/>
            <person name="Nazareth L.V."/>
            <person name="Okwuonu G."/>
            <person name="Santibanez J."/>
            <person name="Warren W.C."/>
            <person name="Mardis E.R."/>
            <person name="Weinstock G.M."/>
            <person name="Wilson R.K."/>
            <person name="Delehaunty K."/>
            <person name="Dooling D."/>
            <person name="Fronik C."/>
            <person name="Fulton L."/>
            <person name="Fulton B."/>
            <person name="Graves T."/>
            <person name="Minx P."/>
            <person name="Sodergren E."/>
            <person name="Birney E."/>
            <person name="Margulies E.H."/>
            <person name="Herrero J."/>
            <person name="Green E.D."/>
            <person name="Haussler D."/>
            <person name="Siepel A."/>
            <person name="Goldman N."/>
            <person name="Pollard K.S."/>
            <person name="Pedersen J.S."/>
            <person name="Lander E.S."/>
            <person name="Kellis M."/>
        </authorList>
    </citation>
    <scope>NUCLEOTIDE SEQUENCE [LARGE SCALE GENOMIC DNA]</scope>
    <source>
        <strain evidence="2 3">Thorbecke inbred</strain>
    </source>
</reference>
<dbReference type="PANTHER" id="PTHR37151">
    <property type="entry name" value="TRANSMEMBRANE PROTEIN 61"/>
    <property type="match status" value="1"/>
</dbReference>